<dbReference type="Proteomes" id="UP000199387">
    <property type="component" value="Unassembled WGS sequence"/>
</dbReference>
<evidence type="ECO:0000256" key="8">
    <source>
        <dbReference type="ARBA" id="ARBA00022932"/>
    </source>
</evidence>
<proteinExistence type="inferred from homology"/>
<dbReference type="GO" id="GO:0006260">
    <property type="term" value="P:DNA replication"/>
    <property type="evidence" value="ECO:0007669"/>
    <property type="project" value="UniProtKB-KW"/>
</dbReference>
<gene>
    <name evidence="13" type="ORF">SAMN04488112_11024</name>
</gene>
<dbReference type="Pfam" id="PF07733">
    <property type="entry name" value="DNA_pol3_alpha"/>
    <property type="match status" value="1"/>
</dbReference>
<dbReference type="GO" id="GO:0003887">
    <property type="term" value="F:DNA-directed DNA polymerase activity"/>
    <property type="evidence" value="ECO:0007669"/>
    <property type="project" value="UniProtKB-KW"/>
</dbReference>
<dbReference type="InterPro" id="IPR029460">
    <property type="entry name" value="DNAPol_HHH"/>
</dbReference>
<dbReference type="PANTHER" id="PTHR32294">
    <property type="entry name" value="DNA POLYMERASE III SUBUNIT ALPHA"/>
    <property type="match status" value="1"/>
</dbReference>
<keyword evidence="6" id="KW-0548">Nucleotidyltransferase</keyword>
<comment type="similarity">
    <text evidence="2">Belongs to the DNA polymerase type-C family. DnaE subfamily.</text>
</comment>
<dbReference type="InterPro" id="IPR004013">
    <property type="entry name" value="PHP_dom"/>
</dbReference>
<evidence type="ECO:0000313" key="14">
    <source>
        <dbReference type="Proteomes" id="UP000199387"/>
    </source>
</evidence>
<dbReference type="SUPFAM" id="SSF89550">
    <property type="entry name" value="PHP domain-like"/>
    <property type="match status" value="1"/>
</dbReference>
<keyword evidence="8" id="KW-0239">DNA-directed DNA polymerase</keyword>
<dbReference type="InterPro" id="IPR004365">
    <property type="entry name" value="NA-bd_OB_tRNA"/>
</dbReference>
<dbReference type="InterPro" id="IPR003141">
    <property type="entry name" value="Pol/His_phosphatase_N"/>
</dbReference>
<dbReference type="InterPro" id="IPR041931">
    <property type="entry name" value="DNA_pol3_alpha_thumb_dom"/>
</dbReference>
<reference evidence="13 14" key="1">
    <citation type="submission" date="2016-10" db="EMBL/GenBank/DDBJ databases">
        <authorList>
            <person name="de Groot N.N."/>
        </authorList>
    </citation>
    <scope>NUCLEOTIDE SEQUENCE [LARGE SCALE GENOMIC DNA]</scope>
    <source>
        <strain evidence="13 14">DSM 45514</strain>
    </source>
</reference>
<keyword evidence="11" id="KW-0175">Coiled coil</keyword>
<dbReference type="CDD" id="cd04485">
    <property type="entry name" value="DnaE_OBF"/>
    <property type="match status" value="1"/>
</dbReference>
<evidence type="ECO:0000256" key="7">
    <source>
        <dbReference type="ARBA" id="ARBA00022705"/>
    </source>
</evidence>
<dbReference type="InterPro" id="IPR040982">
    <property type="entry name" value="DNA_pol3_finger"/>
</dbReference>
<dbReference type="AlphaFoldDB" id="A0A1G6MKC9"/>
<feature type="domain" description="Polymerase/histidinol phosphatase N-terminal" evidence="12">
    <location>
        <begin position="9"/>
        <end position="76"/>
    </location>
</feature>
<dbReference type="EMBL" id="FMZA01000010">
    <property type="protein sequence ID" value="SDC55930.1"/>
    <property type="molecule type" value="Genomic_DNA"/>
</dbReference>
<dbReference type="Pfam" id="PF14579">
    <property type="entry name" value="HHH_6"/>
    <property type="match status" value="1"/>
</dbReference>
<comment type="catalytic activity">
    <reaction evidence="10">
        <text>DNA(n) + a 2'-deoxyribonucleoside 5'-triphosphate = DNA(n+1) + diphosphate</text>
        <dbReference type="Rhea" id="RHEA:22508"/>
        <dbReference type="Rhea" id="RHEA-COMP:17339"/>
        <dbReference type="Rhea" id="RHEA-COMP:17340"/>
        <dbReference type="ChEBI" id="CHEBI:33019"/>
        <dbReference type="ChEBI" id="CHEBI:61560"/>
        <dbReference type="ChEBI" id="CHEBI:173112"/>
        <dbReference type="EC" id="2.7.7.7"/>
    </reaction>
</comment>
<dbReference type="Gene3D" id="1.10.150.870">
    <property type="match status" value="1"/>
</dbReference>
<keyword evidence="14" id="KW-1185">Reference proteome</keyword>
<sequence>MKTMNGSFVHLHVHTEYSLLDGAARIDQLVDEAKATGFDALAITDHGAMYGVLPFYKACKRAGIRPIIGCEVYLTPGRLEERPNPRENRNHHLLLLAETLEGYRNLMKIVSEAHLKGFHYKPRVDKELLRRYHRGLIATSACLAGEIPQAILQGQFDNARRMAQEYREIFGEGNFFLELQDHGIPEQQKVNRHLISLAREQQLPLVATNDLHYVNQTDHEMHDCLLCIGTNRRLEEQDRLRFPTDQFYLKSTEEMERLFGYIPEALENTQRIAERCQVEIPIGERLLPRFPLPEGTDAPSRLRELCQKGAEKRYRTVTPEVKKRLDYELSVIENMGFSDYFLIVWDFVRFAREQGIAVGPGRGSAAGSLVAYVLGITNIDPIRYKLLFERFLNPERVSMPDIDIDFNDERRDEVIDYVTRKYGSDRVAQIITFGTMAPRAAVRDVGRVMGLPYTEVDRVAKMIPSGPGVKLERVMERGSELDRAVREDPRVARLMENVRKVEGFPRHVSTHAAGVVISDTPLTDHVPLEEGTGGISLTQYPMEALEEIGLLKADFLGLRNLTVIERTIEAVREAEGTEIDFNGSDYDDPVTYRMLCRGETTGVFQLESAGMRKVLRDLQPEDFEDVIAVLALYRPGPMEQIPRFIRAKHGQEQVHYPHPDLKPILADTYGIIVYQEQIMRIAAKMAGFNLGQADILRRAVSKKKRDVLDQQRKNFVEGCLRQGYTEEIGHKVYDLILRFADYGFNRSHAAAYAVLAYETAYLKANYPLYYMAALLTTVMGNHSKMAEYVEACRQSGISVLHPDINESERTFAVREGAIRMGLAAVKNVGTHAITDILKERRKKPYRDLFDFCRRVNLRTCNRRVIESLIQCGAMDSLPGHRAQLLAMLDEAMERGGELQRRQSEDQLQLFDEVEDDPSPRFSYDGVKPFLRREVLEMERELLGLYLSGHPLDEFRDTVASRTSHTLEALETGREKERVTVAGLIRDVKAITTRKGEPMAFVTLEDFSRQAEMVVFPRTLRQYRTLLQVDRPVIVSGRLNQHENGVKLLADTVEDLQRLARTAERVRESPADGGLDPEKRLIAYIRIPRDKEGPRLLNRLKQVLTSLHGKVPVRLFYEGSHQIRELPVDKYGIHPSPELKRRVEEMMGNNSFHVKEEPLRTRDGRGT</sequence>
<comment type="function">
    <text evidence="9">DNA polymerase III is a complex, multichain enzyme responsible for most of the replicative synthesis in bacteria. This DNA polymerase also exhibits 3' to 5' exonuclease activity. The alpha chain is the DNA polymerase.</text>
</comment>
<dbReference type="InterPro" id="IPR012340">
    <property type="entry name" value="NA-bd_OB-fold"/>
</dbReference>
<dbReference type="InterPro" id="IPR004805">
    <property type="entry name" value="DnaE2/DnaE/PolC"/>
</dbReference>
<evidence type="ECO:0000256" key="6">
    <source>
        <dbReference type="ARBA" id="ARBA00022695"/>
    </source>
</evidence>
<evidence type="ECO:0000256" key="2">
    <source>
        <dbReference type="ARBA" id="ARBA00009496"/>
    </source>
</evidence>
<dbReference type="InterPro" id="IPR011708">
    <property type="entry name" value="DNA_pol3_alpha_NTPase_dom"/>
</dbReference>
<feature type="coiled-coil region" evidence="11">
    <location>
        <begin position="1038"/>
        <end position="1068"/>
    </location>
</feature>
<dbReference type="GO" id="GO:0008408">
    <property type="term" value="F:3'-5' exonuclease activity"/>
    <property type="evidence" value="ECO:0007669"/>
    <property type="project" value="InterPro"/>
</dbReference>
<dbReference type="STRING" id="1236220.SAMN04488112_11024"/>
<organism evidence="13 14">
    <name type="scientific">Melghirimyces thermohalophilus</name>
    <dbReference type="NCBI Taxonomy" id="1236220"/>
    <lineage>
        <taxon>Bacteria</taxon>
        <taxon>Bacillati</taxon>
        <taxon>Bacillota</taxon>
        <taxon>Bacilli</taxon>
        <taxon>Bacillales</taxon>
        <taxon>Thermoactinomycetaceae</taxon>
        <taxon>Melghirimyces</taxon>
    </lineage>
</organism>
<evidence type="ECO:0000259" key="12">
    <source>
        <dbReference type="SMART" id="SM00481"/>
    </source>
</evidence>
<dbReference type="CDD" id="cd12113">
    <property type="entry name" value="PHP_PolIIIA_DnaE3"/>
    <property type="match status" value="1"/>
</dbReference>
<dbReference type="GO" id="GO:0005737">
    <property type="term" value="C:cytoplasm"/>
    <property type="evidence" value="ECO:0007669"/>
    <property type="project" value="UniProtKB-SubCell"/>
</dbReference>
<dbReference type="GO" id="GO:0003676">
    <property type="term" value="F:nucleic acid binding"/>
    <property type="evidence" value="ECO:0007669"/>
    <property type="project" value="InterPro"/>
</dbReference>
<dbReference type="Gene3D" id="2.40.50.140">
    <property type="entry name" value="Nucleic acid-binding proteins"/>
    <property type="match status" value="1"/>
</dbReference>
<evidence type="ECO:0000313" key="13">
    <source>
        <dbReference type="EMBL" id="SDC55930.1"/>
    </source>
</evidence>
<dbReference type="EC" id="2.7.7.7" evidence="3"/>
<evidence type="ECO:0000256" key="4">
    <source>
        <dbReference type="ARBA" id="ARBA00019114"/>
    </source>
</evidence>
<evidence type="ECO:0000256" key="3">
    <source>
        <dbReference type="ARBA" id="ARBA00012417"/>
    </source>
</evidence>
<dbReference type="InterPro" id="IPR016195">
    <property type="entry name" value="Pol/histidinol_Pase-like"/>
</dbReference>
<keyword evidence="7" id="KW-0235">DNA replication</keyword>
<evidence type="ECO:0000256" key="5">
    <source>
        <dbReference type="ARBA" id="ARBA00022679"/>
    </source>
</evidence>
<evidence type="ECO:0000256" key="10">
    <source>
        <dbReference type="ARBA" id="ARBA00049244"/>
    </source>
</evidence>
<evidence type="ECO:0000256" key="11">
    <source>
        <dbReference type="SAM" id="Coils"/>
    </source>
</evidence>
<dbReference type="NCBIfam" id="NF005298">
    <property type="entry name" value="PRK06826.1"/>
    <property type="match status" value="1"/>
</dbReference>
<dbReference type="PANTHER" id="PTHR32294:SF0">
    <property type="entry name" value="DNA POLYMERASE III SUBUNIT ALPHA"/>
    <property type="match status" value="1"/>
</dbReference>
<dbReference type="Pfam" id="PF02811">
    <property type="entry name" value="PHP"/>
    <property type="match status" value="1"/>
</dbReference>
<comment type="subcellular location">
    <subcellularLocation>
        <location evidence="1">Cytoplasm</location>
    </subcellularLocation>
</comment>
<keyword evidence="5" id="KW-0808">Transferase</keyword>
<dbReference type="Gene3D" id="3.20.20.140">
    <property type="entry name" value="Metal-dependent hydrolases"/>
    <property type="match status" value="1"/>
</dbReference>
<evidence type="ECO:0000256" key="9">
    <source>
        <dbReference type="ARBA" id="ARBA00025611"/>
    </source>
</evidence>
<dbReference type="Pfam" id="PF01336">
    <property type="entry name" value="tRNA_anti-codon"/>
    <property type="match status" value="1"/>
</dbReference>
<protein>
    <recommendedName>
        <fullName evidence="4">DNA polymerase III subunit alpha</fullName>
        <ecNumber evidence="3">2.7.7.7</ecNumber>
    </recommendedName>
</protein>
<dbReference type="Gene3D" id="1.10.10.1600">
    <property type="entry name" value="Bacterial DNA polymerase III alpha subunit, thumb domain"/>
    <property type="match status" value="1"/>
</dbReference>
<dbReference type="SMART" id="SM00481">
    <property type="entry name" value="POLIIIAc"/>
    <property type="match status" value="1"/>
</dbReference>
<dbReference type="NCBIfam" id="TIGR00594">
    <property type="entry name" value="polc"/>
    <property type="match status" value="1"/>
</dbReference>
<evidence type="ECO:0000256" key="1">
    <source>
        <dbReference type="ARBA" id="ARBA00004496"/>
    </source>
</evidence>
<dbReference type="Pfam" id="PF17657">
    <property type="entry name" value="DNA_pol3_finger"/>
    <property type="match status" value="1"/>
</dbReference>
<name>A0A1G6MKC9_9BACL</name>
<accession>A0A1G6MKC9</accession>
<dbReference type="NCBIfam" id="NF004226">
    <property type="entry name" value="PRK05673.1"/>
    <property type="match status" value="1"/>
</dbReference>